<dbReference type="InterPro" id="IPR041413">
    <property type="entry name" value="MLTR_LBD"/>
</dbReference>
<comment type="caution">
    <text evidence="2">The sequence shown here is derived from an EMBL/GenBank/DDBJ whole genome shotgun (WGS) entry which is preliminary data.</text>
</comment>
<evidence type="ECO:0000259" key="1">
    <source>
        <dbReference type="PROSITE" id="PS50943"/>
    </source>
</evidence>
<dbReference type="RefSeq" id="WP_137258714.1">
    <property type="nucleotide sequence ID" value="NZ_JBHSPQ010000002.1"/>
</dbReference>
<dbReference type="Gene3D" id="3.30.450.180">
    <property type="match status" value="1"/>
</dbReference>
<name>A0A4V5UVT1_9ACTN</name>
<dbReference type="SMART" id="SM00530">
    <property type="entry name" value="HTH_XRE"/>
    <property type="match status" value="1"/>
</dbReference>
<accession>A0A4V5UVT1</accession>
<dbReference type="Pfam" id="PF13560">
    <property type="entry name" value="HTH_31"/>
    <property type="match status" value="1"/>
</dbReference>
<dbReference type="CDD" id="cd00093">
    <property type="entry name" value="HTH_XRE"/>
    <property type="match status" value="1"/>
</dbReference>
<dbReference type="PANTHER" id="PTHR35010">
    <property type="entry name" value="BLL4672 PROTEIN-RELATED"/>
    <property type="match status" value="1"/>
</dbReference>
<sequence>MHGSRELRDFLTSRRASLTPEDVGLPPSQTHRRVKGLRREEVAILAGVSVDYYVKLEQGRVGNISEQVLASIEDALRLDELERQHLRSLLSSDSVHPRRRPPLVKARPAALAMINALDPVPAVILGPHLEVLGINHAAKALLDDFDAMPIRERNLARWMFLDPRPKQIYLDWAKIAAETVAILRAAAVAGVCNERLTELVGELSVASPEFVRFWADYRLFEHTHGIKRFFHEAVGEMQLNYQALPLPGDNGQTVIVYTADKGSPSEEKLALLSSWSATPMEPDSAKRVDHQ</sequence>
<feature type="domain" description="HTH cro/C1-type" evidence="1">
    <location>
        <begin position="32"/>
        <end position="81"/>
    </location>
</feature>
<dbReference type="Proteomes" id="UP000305836">
    <property type="component" value="Unassembled WGS sequence"/>
</dbReference>
<dbReference type="OrthoDB" id="3806821at2"/>
<keyword evidence="3" id="KW-1185">Reference proteome</keyword>
<dbReference type="PROSITE" id="PS50943">
    <property type="entry name" value="HTH_CROC1"/>
    <property type="match status" value="1"/>
</dbReference>
<dbReference type="Pfam" id="PF17765">
    <property type="entry name" value="MLTR_LBD"/>
    <property type="match status" value="1"/>
</dbReference>
<dbReference type="PANTHER" id="PTHR35010:SF2">
    <property type="entry name" value="BLL4672 PROTEIN"/>
    <property type="match status" value="1"/>
</dbReference>
<organism evidence="2 3">
    <name type="scientific">Kribbella jiaozuonensis</name>
    <dbReference type="NCBI Taxonomy" id="2575441"/>
    <lineage>
        <taxon>Bacteria</taxon>
        <taxon>Bacillati</taxon>
        <taxon>Actinomycetota</taxon>
        <taxon>Actinomycetes</taxon>
        <taxon>Propionibacteriales</taxon>
        <taxon>Kribbellaceae</taxon>
        <taxon>Kribbella</taxon>
    </lineage>
</organism>
<reference evidence="2 3" key="1">
    <citation type="submission" date="2019-04" db="EMBL/GenBank/DDBJ databases">
        <title>Kribbella sp. NEAU-THZ 27 nov., a novel actinomycete isolated from soil.</title>
        <authorList>
            <person name="Duan L."/>
        </authorList>
    </citation>
    <scope>NUCLEOTIDE SEQUENCE [LARGE SCALE GENOMIC DNA]</scope>
    <source>
        <strain evidence="3">NEAU-THZ27</strain>
    </source>
</reference>
<evidence type="ECO:0000313" key="3">
    <source>
        <dbReference type="Proteomes" id="UP000305836"/>
    </source>
</evidence>
<dbReference type="Gene3D" id="1.10.260.40">
    <property type="entry name" value="lambda repressor-like DNA-binding domains"/>
    <property type="match status" value="1"/>
</dbReference>
<evidence type="ECO:0000313" key="2">
    <source>
        <dbReference type="EMBL" id="TKK74263.1"/>
    </source>
</evidence>
<dbReference type="SUPFAM" id="SSF47413">
    <property type="entry name" value="lambda repressor-like DNA-binding domains"/>
    <property type="match status" value="1"/>
</dbReference>
<dbReference type="EMBL" id="SZPZ01000006">
    <property type="protein sequence ID" value="TKK74263.1"/>
    <property type="molecule type" value="Genomic_DNA"/>
</dbReference>
<dbReference type="InterPro" id="IPR010982">
    <property type="entry name" value="Lambda_DNA-bd_dom_sf"/>
</dbReference>
<proteinExistence type="predicted"/>
<dbReference type="GO" id="GO:0003677">
    <property type="term" value="F:DNA binding"/>
    <property type="evidence" value="ECO:0007669"/>
    <property type="project" value="InterPro"/>
</dbReference>
<dbReference type="InterPro" id="IPR001387">
    <property type="entry name" value="Cro/C1-type_HTH"/>
</dbReference>
<protein>
    <submittedName>
        <fullName evidence="2">Helix-turn-helix domain-containing protein</fullName>
    </submittedName>
</protein>
<gene>
    <name evidence="2" type="ORF">FDA38_36330</name>
</gene>
<dbReference type="AlphaFoldDB" id="A0A4V5UVT1"/>